<evidence type="ECO:0000313" key="2">
    <source>
        <dbReference type="EMBL" id="PKZ30090.1"/>
    </source>
</evidence>
<dbReference type="Proteomes" id="UP000234639">
    <property type="component" value="Unassembled WGS sequence"/>
</dbReference>
<gene>
    <name evidence="2" type="ORF">CYJ41_01220</name>
</gene>
<comment type="caution">
    <text evidence="2">The sequence shown here is derived from an EMBL/GenBank/DDBJ whole genome shotgun (WGS) entry which is preliminary data.</text>
</comment>
<dbReference type="InterPro" id="IPR029471">
    <property type="entry name" value="HNH_5"/>
</dbReference>
<dbReference type="EMBL" id="PKHU01000001">
    <property type="protein sequence ID" value="PKZ30090.1"/>
    <property type="molecule type" value="Genomic_DNA"/>
</dbReference>
<dbReference type="AlphaFoldDB" id="A0A2I1NCI9"/>
<dbReference type="RefSeq" id="WP_101636569.1">
    <property type="nucleotide sequence ID" value="NZ_PKHU01000001.1"/>
</dbReference>
<protein>
    <recommendedName>
        <fullName evidence="1">HNH endonuclease 5 domain-containing protein</fullName>
    </recommendedName>
</protein>
<evidence type="ECO:0000259" key="1">
    <source>
        <dbReference type="Pfam" id="PF14279"/>
    </source>
</evidence>
<feature type="domain" description="HNH endonuclease 5" evidence="1">
    <location>
        <begin position="167"/>
        <end position="216"/>
    </location>
</feature>
<proteinExistence type="predicted"/>
<organism evidence="2 3">
    <name type="scientific">Campylobacter ureolyticus</name>
    <dbReference type="NCBI Taxonomy" id="827"/>
    <lineage>
        <taxon>Bacteria</taxon>
        <taxon>Pseudomonadati</taxon>
        <taxon>Campylobacterota</taxon>
        <taxon>Epsilonproteobacteria</taxon>
        <taxon>Campylobacterales</taxon>
        <taxon>Campylobacteraceae</taxon>
        <taxon>Campylobacter</taxon>
    </lineage>
</organism>
<evidence type="ECO:0000313" key="3">
    <source>
        <dbReference type="Proteomes" id="UP000234639"/>
    </source>
</evidence>
<reference evidence="2 3" key="1">
    <citation type="submission" date="2017-12" db="EMBL/GenBank/DDBJ databases">
        <title>Phylogenetic diversity of female urinary microbiome.</title>
        <authorList>
            <person name="Thomas-White K."/>
            <person name="Wolfe A.J."/>
        </authorList>
    </citation>
    <scope>NUCLEOTIDE SEQUENCE [LARGE SCALE GENOMIC DNA]</scope>
    <source>
        <strain evidence="2 3">UMB0112</strain>
    </source>
</reference>
<accession>A0A2I1NCI9</accession>
<sequence>MEYIFSIHKKNSNSLICQFNDDGFCEYINFLSIFFEIRKNGKLYIILDLNLKMTEDIKAKYESFFNENKNKNNIFFKIKSILDKIKLNEYFIILPKELKDSKEKICIQILLETLNYTEDNQERAKYFENKMKQYDKFDEIFENYDIKLFDKDMRIKIGESDKNKRVCRFCGKNSKGTNFKNKAHAISESLGFKNIISNEECDECNKKFGDSIEQDLLEWLKPFIPVFKIKGKKGHPEFKYKNGSMKYIEEKDIITIWSKDNTFNQKTKEFNIKLDSYRKIKPVNIYKALVKYAIGTIENKKVLDKFNKTIKWINSDIKADKLPKIPYCITPIDMGIALNTYFRKNHDKSLPYMFCNLSFNCLQIFFIIPFSDDDSCNFTEDKEYNTFIDRIPFFKFHPENWIFQDFSSNSEVKINPSIKMQENK</sequence>
<dbReference type="Pfam" id="PF14279">
    <property type="entry name" value="HNH_5"/>
    <property type="match status" value="1"/>
</dbReference>
<name>A0A2I1NCI9_9BACT</name>